<proteinExistence type="predicted"/>
<dbReference type="Gene3D" id="3.30.420.180">
    <property type="entry name" value="CobE/GbiG C-terminal domain"/>
    <property type="match status" value="1"/>
</dbReference>
<organism evidence="2 3">
    <name type="scientific">Albidovulum salinarum</name>
    <dbReference type="NCBI Taxonomy" id="2984153"/>
    <lineage>
        <taxon>Bacteria</taxon>
        <taxon>Pseudomonadati</taxon>
        <taxon>Pseudomonadota</taxon>
        <taxon>Alphaproteobacteria</taxon>
        <taxon>Rhodobacterales</taxon>
        <taxon>Paracoccaceae</taxon>
        <taxon>Albidovulum</taxon>
    </lineage>
</organism>
<comment type="caution">
    <text evidence="2">The sequence shown here is derived from an EMBL/GenBank/DDBJ whole genome shotgun (WGS) entry which is preliminary data.</text>
</comment>
<accession>A0ABT2X657</accession>
<dbReference type="RefSeq" id="WP_263338134.1">
    <property type="nucleotide sequence ID" value="NZ_JAOVQO010000015.1"/>
</dbReference>
<feature type="domain" description="CobE/GbiG C-terminal" evidence="1">
    <location>
        <begin position="3"/>
        <end position="115"/>
    </location>
</feature>
<dbReference type="Proteomes" id="UP001209535">
    <property type="component" value="Unassembled WGS sequence"/>
</dbReference>
<dbReference type="SUPFAM" id="SSF159664">
    <property type="entry name" value="CobE/GbiG C-terminal domain-like"/>
    <property type="match status" value="1"/>
</dbReference>
<name>A0ABT2X657_9RHOB</name>
<evidence type="ECO:0000259" key="1">
    <source>
        <dbReference type="Pfam" id="PF01890"/>
    </source>
</evidence>
<reference evidence="2 3" key="1">
    <citation type="submission" date="2022-10" db="EMBL/GenBank/DDBJ databases">
        <title>Defluviimonas sp. nov., isolated from ocean surface sediments.</title>
        <authorList>
            <person name="He W."/>
            <person name="Wang L."/>
            <person name="Zhang D.-F."/>
        </authorList>
    </citation>
    <scope>NUCLEOTIDE SEQUENCE [LARGE SCALE GENOMIC DNA]</scope>
    <source>
        <strain evidence="2 3">WL0024</strain>
    </source>
</reference>
<sequence>MRVAGIGFRRTATLASLRDAVERAGGGAELLATAASKAEAPAARELAAELGLRLCGFDRAVLEVEETLTHSARVAERFGAGSVAEAAALAAAGPGARLLGPRVVSGDGLATAAIAIGRDE</sequence>
<dbReference type="EMBL" id="JAOVQO010000015">
    <property type="protein sequence ID" value="MCU9849431.1"/>
    <property type="molecule type" value="Genomic_DNA"/>
</dbReference>
<gene>
    <name evidence="2" type="ORF">OEZ60_15625</name>
</gene>
<dbReference type="InterPro" id="IPR002750">
    <property type="entry name" value="CobE/GbiG_C"/>
</dbReference>
<evidence type="ECO:0000313" key="3">
    <source>
        <dbReference type="Proteomes" id="UP001209535"/>
    </source>
</evidence>
<dbReference type="InterPro" id="IPR036518">
    <property type="entry name" value="CobE/GbiG_C_sf"/>
</dbReference>
<dbReference type="Pfam" id="PF01890">
    <property type="entry name" value="CbiG_C"/>
    <property type="match status" value="1"/>
</dbReference>
<protein>
    <submittedName>
        <fullName evidence="2">Cobalamin biosynthesis protein</fullName>
    </submittedName>
</protein>
<keyword evidence="3" id="KW-1185">Reference proteome</keyword>
<evidence type="ECO:0000313" key="2">
    <source>
        <dbReference type="EMBL" id="MCU9849431.1"/>
    </source>
</evidence>